<keyword evidence="5 6" id="KW-0413">Isomerase</keyword>
<dbReference type="GO" id="GO:0003755">
    <property type="term" value="F:peptidyl-prolyl cis-trans isomerase activity"/>
    <property type="evidence" value="ECO:0007669"/>
    <property type="project" value="UniProtKB-KW"/>
</dbReference>
<protein>
    <recommendedName>
        <fullName evidence="3 6">peptidylprolyl isomerase</fullName>
        <ecNumber evidence="3 6">5.2.1.8</ecNumber>
    </recommendedName>
</protein>
<gene>
    <name evidence="9" type="ORF">RYJ27_06775</name>
</gene>
<dbReference type="PANTHER" id="PTHR43811:SF23">
    <property type="entry name" value="FKBP-TYPE 22 KDA PEPTIDYL-PROLYL CIS-TRANS ISOMERASE"/>
    <property type="match status" value="1"/>
</dbReference>
<evidence type="ECO:0000256" key="4">
    <source>
        <dbReference type="ARBA" id="ARBA00023110"/>
    </source>
</evidence>
<keyword evidence="7" id="KW-0732">Signal</keyword>
<proteinExistence type="inferred from homology"/>
<dbReference type="EC" id="5.2.1.8" evidence="3 6"/>
<accession>A0AAU0MEX9</accession>
<evidence type="ECO:0000256" key="7">
    <source>
        <dbReference type="SAM" id="SignalP"/>
    </source>
</evidence>
<dbReference type="Gene3D" id="3.10.50.40">
    <property type="match status" value="1"/>
</dbReference>
<reference evidence="9 10" key="1">
    <citation type="submission" date="2023-10" db="EMBL/GenBank/DDBJ databases">
        <title>Y20.</title>
        <authorList>
            <person name="Zhang G."/>
            <person name="Ding Y."/>
        </authorList>
    </citation>
    <scope>NUCLEOTIDE SEQUENCE [LARGE SCALE GENOMIC DNA]</scope>
    <source>
        <strain evidence="9 10">Y20</strain>
    </source>
</reference>
<dbReference type="InterPro" id="IPR001179">
    <property type="entry name" value="PPIase_FKBP_dom"/>
</dbReference>
<dbReference type="EMBL" id="CP137080">
    <property type="protein sequence ID" value="WOQ68446.1"/>
    <property type="molecule type" value="Genomic_DNA"/>
</dbReference>
<dbReference type="Proteomes" id="UP001329313">
    <property type="component" value="Chromosome"/>
</dbReference>
<evidence type="ECO:0000259" key="8">
    <source>
        <dbReference type="PROSITE" id="PS50059"/>
    </source>
</evidence>
<evidence type="ECO:0000256" key="6">
    <source>
        <dbReference type="PROSITE-ProRule" id="PRU00277"/>
    </source>
</evidence>
<organism evidence="9 10">
    <name type="scientific">Microbacterium limosum</name>
    <dbReference type="NCBI Taxonomy" id="3079935"/>
    <lineage>
        <taxon>Bacteria</taxon>
        <taxon>Bacillati</taxon>
        <taxon>Actinomycetota</taxon>
        <taxon>Actinomycetes</taxon>
        <taxon>Micrococcales</taxon>
        <taxon>Microbacteriaceae</taxon>
        <taxon>Microbacterium</taxon>
    </lineage>
</organism>
<evidence type="ECO:0000256" key="2">
    <source>
        <dbReference type="ARBA" id="ARBA00006577"/>
    </source>
</evidence>
<feature type="domain" description="PPIase FKBP-type" evidence="8">
    <location>
        <begin position="232"/>
        <end position="318"/>
    </location>
</feature>
<dbReference type="PROSITE" id="PS50059">
    <property type="entry name" value="FKBP_PPIASE"/>
    <property type="match status" value="1"/>
</dbReference>
<dbReference type="InterPro" id="IPR046357">
    <property type="entry name" value="PPIase_dom_sf"/>
</dbReference>
<name>A0AAU0MEX9_9MICO</name>
<evidence type="ECO:0000313" key="10">
    <source>
        <dbReference type="Proteomes" id="UP001329313"/>
    </source>
</evidence>
<dbReference type="PROSITE" id="PS51257">
    <property type="entry name" value="PROKAR_LIPOPROTEIN"/>
    <property type="match status" value="1"/>
</dbReference>
<evidence type="ECO:0000256" key="1">
    <source>
        <dbReference type="ARBA" id="ARBA00000971"/>
    </source>
</evidence>
<evidence type="ECO:0000256" key="5">
    <source>
        <dbReference type="ARBA" id="ARBA00023235"/>
    </source>
</evidence>
<sequence length="322" mass="33003">MRKFLAPVTVAGILGLALVGCSSPAVNDDGCERTLSASQEAIDLVTVEGDTDDVPDVEAYTPIMASESEWTDIVEGDGTAVRGLDQAMVIDVALYNGATGEQIATTPYDGSLTSVLTLSQWTQSFPGFEDALACAREGGRVATVLTGDGLNAEAADGFGIGEGGSAIAVVDLRKVYLDKADGGDQFVAGHNLPTVVRAPDGRPGIIVPEAQPPANLQVQVLKKGDGEVVTGDAPVRVHYTGVLWDEGTVFDSSWENGAPVAFELDAVVEGFGAALEGQTVGSQILAVIPPDLGYGDQGSGSVPAGSTLVFVVDILGIDAPAE</sequence>
<dbReference type="KEGG" id="mliy:RYJ27_06775"/>
<evidence type="ECO:0000256" key="3">
    <source>
        <dbReference type="ARBA" id="ARBA00013194"/>
    </source>
</evidence>
<feature type="signal peptide" evidence="7">
    <location>
        <begin position="1"/>
        <end position="27"/>
    </location>
</feature>
<dbReference type="AlphaFoldDB" id="A0AAU0MEX9"/>
<evidence type="ECO:0000313" key="9">
    <source>
        <dbReference type="EMBL" id="WOQ68446.1"/>
    </source>
</evidence>
<comment type="similarity">
    <text evidence="2">Belongs to the FKBP-type PPIase family.</text>
</comment>
<feature type="chain" id="PRO_5044006608" description="peptidylprolyl isomerase" evidence="7">
    <location>
        <begin position="28"/>
        <end position="322"/>
    </location>
</feature>
<keyword evidence="10" id="KW-1185">Reference proteome</keyword>
<dbReference type="PANTHER" id="PTHR43811">
    <property type="entry name" value="FKBP-TYPE PEPTIDYL-PROLYL CIS-TRANS ISOMERASE FKPA"/>
    <property type="match status" value="1"/>
</dbReference>
<keyword evidence="4 6" id="KW-0697">Rotamase</keyword>
<comment type="catalytic activity">
    <reaction evidence="1 6">
        <text>[protein]-peptidylproline (omega=180) = [protein]-peptidylproline (omega=0)</text>
        <dbReference type="Rhea" id="RHEA:16237"/>
        <dbReference type="Rhea" id="RHEA-COMP:10747"/>
        <dbReference type="Rhea" id="RHEA-COMP:10748"/>
        <dbReference type="ChEBI" id="CHEBI:83833"/>
        <dbReference type="ChEBI" id="CHEBI:83834"/>
        <dbReference type="EC" id="5.2.1.8"/>
    </reaction>
</comment>
<dbReference type="SUPFAM" id="SSF54534">
    <property type="entry name" value="FKBP-like"/>
    <property type="match status" value="1"/>
</dbReference>
<dbReference type="Pfam" id="PF00254">
    <property type="entry name" value="FKBP_C"/>
    <property type="match status" value="1"/>
</dbReference>
<dbReference type="RefSeq" id="WP_330169612.1">
    <property type="nucleotide sequence ID" value="NZ_CP137080.1"/>
</dbReference>